<evidence type="ECO:0000313" key="3">
    <source>
        <dbReference type="EMBL" id="MBY75404.1"/>
    </source>
</evidence>
<dbReference type="SUPFAM" id="SSF49854">
    <property type="entry name" value="Spermadhesin, CUB domain"/>
    <property type="match status" value="1"/>
</dbReference>
<dbReference type="InterPro" id="IPR000859">
    <property type="entry name" value="CUB_dom"/>
</dbReference>
<dbReference type="Gene3D" id="2.60.120.290">
    <property type="entry name" value="Spermadhesin, CUB domain"/>
    <property type="match status" value="1"/>
</dbReference>
<keyword evidence="1" id="KW-1015">Disulfide bond</keyword>
<dbReference type="OrthoDB" id="6591777at2759"/>
<organism evidence="3">
    <name type="scientific">Sipha flava</name>
    <name type="common">yellow sugarcane aphid</name>
    <dbReference type="NCBI Taxonomy" id="143950"/>
    <lineage>
        <taxon>Eukaryota</taxon>
        <taxon>Metazoa</taxon>
        <taxon>Ecdysozoa</taxon>
        <taxon>Arthropoda</taxon>
        <taxon>Hexapoda</taxon>
        <taxon>Insecta</taxon>
        <taxon>Pterygota</taxon>
        <taxon>Neoptera</taxon>
        <taxon>Paraneoptera</taxon>
        <taxon>Hemiptera</taxon>
        <taxon>Sternorrhyncha</taxon>
        <taxon>Aphidomorpha</taxon>
        <taxon>Aphidoidea</taxon>
        <taxon>Aphididae</taxon>
        <taxon>Sipha</taxon>
    </lineage>
</organism>
<dbReference type="RefSeq" id="XP_025415462.1">
    <property type="nucleotide sequence ID" value="XM_025559677.1"/>
</dbReference>
<evidence type="ECO:0000313" key="4">
    <source>
        <dbReference type="Proteomes" id="UP000694846"/>
    </source>
</evidence>
<dbReference type="AlphaFoldDB" id="A0A2S2QCD8"/>
<dbReference type="Proteomes" id="UP000694846">
    <property type="component" value="Unplaced"/>
</dbReference>
<dbReference type="Pfam" id="PF00431">
    <property type="entry name" value="CUB"/>
    <property type="match status" value="1"/>
</dbReference>
<dbReference type="InterPro" id="IPR035914">
    <property type="entry name" value="Sperma_CUB_dom_sf"/>
</dbReference>
<sequence length="151" mass="17509">MLLLNEKLSLKIYIILFNLYSKSIQLDYKWPESNIQLTPCHSTYTITSGNYILNYDSKVTGNYQNDCTFLIESPPGTKMQLNATISILKIQDNKECTDWLKFYDFYSNTTFVPLGEYCESTNLTNLLTFSNIMYLVINISPDDMFQLNITT</sequence>
<dbReference type="GeneID" id="112687117"/>
<dbReference type="EMBL" id="GGMS01006201">
    <property type="protein sequence ID" value="MBY75404.1"/>
    <property type="molecule type" value="Transcribed_RNA"/>
</dbReference>
<name>A0A2S2QCD8_9HEMI</name>
<keyword evidence="4" id="KW-1185">Reference proteome</keyword>
<gene>
    <name evidence="5" type="primary">LOC112687117</name>
    <name evidence="3" type="ORF">g.67205</name>
</gene>
<evidence type="ECO:0000259" key="2">
    <source>
        <dbReference type="Pfam" id="PF00431"/>
    </source>
</evidence>
<feature type="domain" description="CUB" evidence="2">
    <location>
        <begin position="45"/>
        <end position="136"/>
    </location>
</feature>
<dbReference type="CDD" id="cd00041">
    <property type="entry name" value="CUB"/>
    <property type="match status" value="1"/>
</dbReference>
<protein>
    <submittedName>
        <fullName evidence="5">Uncharacterized protein LOC112687117</fullName>
    </submittedName>
</protein>
<evidence type="ECO:0000256" key="1">
    <source>
        <dbReference type="ARBA" id="ARBA00023157"/>
    </source>
</evidence>
<evidence type="ECO:0000313" key="5">
    <source>
        <dbReference type="RefSeq" id="XP_025415462.1"/>
    </source>
</evidence>
<accession>A0A2S2QCD8</accession>
<proteinExistence type="predicted"/>
<reference evidence="3" key="1">
    <citation type="submission" date="2018-04" db="EMBL/GenBank/DDBJ databases">
        <title>Transcriptome assembly of Sipha flava.</title>
        <authorList>
            <person name="Scully E.D."/>
            <person name="Geib S.M."/>
            <person name="Palmer N.A."/>
            <person name="Koch K."/>
            <person name="Bradshaw J."/>
            <person name="Heng-Moss T."/>
            <person name="Sarath G."/>
        </authorList>
    </citation>
    <scope>NUCLEOTIDE SEQUENCE</scope>
</reference>
<reference evidence="5" key="2">
    <citation type="submission" date="2025-04" db="UniProtKB">
        <authorList>
            <consortium name="RefSeq"/>
        </authorList>
    </citation>
    <scope>IDENTIFICATION</scope>
    <source>
        <tissue evidence="5">Whole body</tissue>
    </source>
</reference>